<proteinExistence type="predicted"/>
<evidence type="ECO:0000313" key="1">
    <source>
        <dbReference type="EMBL" id="NWD96849.1"/>
    </source>
</evidence>
<reference evidence="1 2" key="1">
    <citation type="submission" date="2020-04" db="EMBL/GenBank/DDBJ databases">
        <title>Molecular characterization of pseudomonads from Agaricus bisporus reveal novel blotch 2 pathogens in Western Europe.</title>
        <authorList>
            <person name="Taparia T."/>
            <person name="Krijger M."/>
            <person name="Haynes E."/>
            <person name="Elpinstone J.G."/>
            <person name="Noble R."/>
            <person name="Van Der Wolf J."/>
        </authorList>
    </citation>
    <scope>NUCLEOTIDE SEQUENCE [LARGE SCALE GENOMIC DNA]</scope>
    <source>
        <strain evidence="1 2">P7774</strain>
    </source>
</reference>
<organism evidence="1 2">
    <name type="scientific">Pseudomonas reactans</name>
    <dbReference type="NCBI Taxonomy" id="117680"/>
    <lineage>
        <taxon>Bacteria</taxon>
        <taxon>Pseudomonadati</taxon>
        <taxon>Pseudomonadota</taxon>
        <taxon>Gammaproteobacteria</taxon>
        <taxon>Pseudomonadales</taxon>
        <taxon>Pseudomonadaceae</taxon>
        <taxon>Pseudomonas</taxon>
    </lineage>
</organism>
<gene>
    <name evidence="1" type="ORF">HX871_20695</name>
</gene>
<comment type="caution">
    <text evidence="1">The sequence shown here is derived from an EMBL/GenBank/DDBJ whole genome shotgun (WGS) entry which is preliminary data.</text>
</comment>
<sequence length="87" mass="9407">MTETADVSIASQVRKMAKAHHVTAERDGISRMAAAITGLAGDVVELDGVEQLLVNLKRRGVLSKSETLALQGSYLQEKRLAKKMRSA</sequence>
<keyword evidence="2" id="KW-1185">Reference proteome</keyword>
<dbReference type="EMBL" id="JACARY010000044">
    <property type="protein sequence ID" value="NWD96849.1"/>
    <property type="molecule type" value="Genomic_DNA"/>
</dbReference>
<dbReference type="RefSeq" id="WP_095017623.1">
    <property type="nucleotide sequence ID" value="NZ_JACAQM010000003.1"/>
</dbReference>
<name>A0ABX2QYG3_9PSED</name>
<dbReference type="Proteomes" id="UP000572863">
    <property type="component" value="Unassembled WGS sequence"/>
</dbReference>
<protein>
    <submittedName>
        <fullName evidence="1">Uncharacterized protein</fullName>
    </submittedName>
</protein>
<evidence type="ECO:0000313" key="2">
    <source>
        <dbReference type="Proteomes" id="UP000572863"/>
    </source>
</evidence>
<accession>A0ABX2QYG3</accession>